<evidence type="ECO:0000313" key="2">
    <source>
        <dbReference type="Proteomes" id="UP000593818"/>
    </source>
</evidence>
<proteinExistence type="predicted"/>
<name>A0A7M2XXE2_9NOCA</name>
<dbReference type="AlphaFoldDB" id="A0A7M2XXE2"/>
<geneLocation type="plasmid" evidence="1 2">
    <name>pSID</name>
</geneLocation>
<sequence length="133" mass="13721">MNNAVRQSEPLPVWVVVADTTGRLAAPCQAVGITAHRALLVAATDDVDAFVAAVARFGVTVPSRRRGDLLPAGVVQAVFDPIVGTTRERPGRLLARCGDGRDGAVLVDGDLVVPWADLGDLTALAAEAARTAA</sequence>
<dbReference type="EMBL" id="CP063453">
    <property type="protein sequence ID" value="QOW02003.1"/>
    <property type="molecule type" value="Genomic_DNA"/>
</dbReference>
<keyword evidence="1" id="KW-0614">Plasmid</keyword>
<dbReference type="RefSeq" id="WP_193904257.1">
    <property type="nucleotide sequence ID" value="NZ_CP063453.1"/>
</dbReference>
<keyword evidence="2" id="KW-1185">Reference proteome</keyword>
<gene>
    <name evidence="1" type="ORF">INP59_26895</name>
</gene>
<accession>A0A7M2XXE2</accession>
<evidence type="ECO:0000313" key="1">
    <source>
        <dbReference type="EMBL" id="QOW02003.1"/>
    </source>
</evidence>
<protein>
    <submittedName>
        <fullName evidence="1">Uncharacterized protein</fullName>
    </submittedName>
</protein>
<organism evidence="1 2">
    <name type="scientific">Rhodococcus pyridinivorans</name>
    <dbReference type="NCBI Taxonomy" id="103816"/>
    <lineage>
        <taxon>Bacteria</taxon>
        <taxon>Bacillati</taxon>
        <taxon>Actinomycetota</taxon>
        <taxon>Actinomycetes</taxon>
        <taxon>Mycobacteriales</taxon>
        <taxon>Nocardiaceae</taxon>
        <taxon>Rhodococcus</taxon>
    </lineage>
</organism>
<dbReference type="Proteomes" id="UP000593818">
    <property type="component" value="Plasmid pSID"/>
</dbReference>
<reference evidence="1 2" key="1">
    <citation type="submission" date="2020-10" db="EMBL/GenBank/DDBJ databases">
        <title>Whole genome sequence of oil-degrading bacteria Rhodococcus pyridinivorans strain 5Ap.</title>
        <authorList>
            <person name="Akhremchuk A.E."/>
            <person name="Valentovich L.N."/>
            <person name="Charniauskaya M.I."/>
            <person name="Bukliarevich H.A."/>
            <person name="Titok M.A."/>
        </authorList>
    </citation>
    <scope>NUCLEOTIDE SEQUENCE [LARGE SCALE GENOMIC DNA]</scope>
    <source>
        <strain evidence="1 2">5Ap</strain>
        <plasmid evidence="1 2">pSID</plasmid>
    </source>
</reference>